<keyword evidence="1" id="KW-0732">Signal</keyword>
<evidence type="ECO:0008006" key="4">
    <source>
        <dbReference type="Google" id="ProtNLM"/>
    </source>
</evidence>
<name>A0A317V011_ASPEC</name>
<protein>
    <recommendedName>
        <fullName evidence="4">Secreted protein</fullName>
    </recommendedName>
</protein>
<gene>
    <name evidence="2" type="ORF">BO83DRAFT_109312</name>
</gene>
<accession>A0A317V011</accession>
<dbReference type="EMBL" id="MSFU01000024">
    <property type="protein sequence ID" value="PWY66701.1"/>
    <property type="molecule type" value="Genomic_DNA"/>
</dbReference>
<sequence length="104" mass="11492">MPLVTTLSSSLLVSCLTFAAWRRKYIQGLRLMGMDQPWGSRAFPFGGGRRVGDTVKNKKVRVSLRTFHSTHSLICVCHCDSVLLLFIFSCAMKGGGEGEREPGE</sequence>
<evidence type="ECO:0000313" key="2">
    <source>
        <dbReference type="EMBL" id="PWY66701.1"/>
    </source>
</evidence>
<comment type="caution">
    <text evidence="2">The sequence shown here is derived from an EMBL/GenBank/DDBJ whole genome shotgun (WGS) entry which is preliminary data.</text>
</comment>
<reference evidence="2" key="1">
    <citation type="submission" date="2016-12" db="EMBL/GenBank/DDBJ databases">
        <title>The genomes of Aspergillus section Nigri reveals drivers in fungal speciation.</title>
        <authorList>
            <consortium name="DOE Joint Genome Institute"/>
            <person name="Vesth T.C."/>
            <person name="Nybo J."/>
            <person name="Theobald S."/>
            <person name="Brandl J."/>
            <person name="Frisvad J.C."/>
            <person name="Nielsen K.F."/>
            <person name="Lyhne E.K."/>
            <person name="Kogle M.E."/>
            <person name="Kuo A."/>
            <person name="Riley R."/>
            <person name="Clum A."/>
            <person name="Nolan M."/>
            <person name="Lipzen A."/>
            <person name="Salamov A."/>
            <person name="Henrissat B."/>
            <person name="Wiebenga A."/>
            <person name="De vries R.P."/>
            <person name="Grigoriev I.V."/>
            <person name="Mortensen U.H."/>
            <person name="Andersen M.R."/>
            <person name="Baker S.E."/>
        </authorList>
    </citation>
    <scope>NUCLEOTIDE SEQUENCE</scope>
    <source>
        <strain evidence="2">CBS 122712</strain>
    </source>
</reference>
<dbReference type="Proteomes" id="UP000246171">
    <property type="component" value="Unassembled WGS sequence"/>
</dbReference>
<dbReference type="RefSeq" id="XP_025385163.1">
    <property type="nucleotide sequence ID" value="XM_025525918.1"/>
</dbReference>
<dbReference type="AlphaFoldDB" id="A0A317V011"/>
<evidence type="ECO:0000256" key="1">
    <source>
        <dbReference type="SAM" id="SignalP"/>
    </source>
</evidence>
<organism evidence="2 3">
    <name type="scientific">Aspergillus eucalypticola (strain CBS 122712 / IBT 29274)</name>
    <dbReference type="NCBI Taxonomy" id="1448314"/>
    <lineage>
        <taxon>Eukaryota</taxon>
        <taxon>Fungi</taxon>
        <taxon>Dikarya</taxon>
        <taxon>Ascomycota</taxon>
        <taxon>Pezizomycotina</taxon>
        <taxon>Eurotiomycetes</taxon>
        <taxon>Eurotiomycetidae</taxon>
        <taxon>Eurotiales</taxon>
        <taxon>Aspergillaceae</taxon>
        <taxon>Aspergillus</taxon>
        <taxon>Aspergillus subgen. Circumdati</taxon>
    </lineage>
</organism>
<proteinExistence type="predicted"/>
<feature type="signal peptide" evidence="1">
    <location>
        <begin position="1"/>
        <end position="19"/>
    </location>
</feature>
<dbReference type="GeneID" id="37047880"/>
<keyword evidence="3" id="KW-1185">Reference proteome</keyword>
<feature type="chain" id="PRO_5016282082" description="Secreted protein" evidence="1">
    <location>
        <begin position="20"/>
        <end position="104"/>
    </location>
</feature>
<dbReference type="VEuPathDB" id="FungiDB:BO83DRAFT_109312"/>
<evidence type="ECO:0000313" key="3">
    <source>
        <dbReference type="Proteomes" id="UP000246171"/>
    </source>
</evidence>